<evidence type="ECO:0000256" key="1">
    <source>
        <dbReference type="ARBA" id="ARBA00022723"/>
    </source>
</evidence>
<evidence type="ECO:0000313" key="6">
    <source>
        <dbReference type="EMBL" id="CAH1404216.1"/>
    </source>
</evidence>
<dbReference type="EMBL" id="OV725082">
    <property type="protein sequence ID" value="CAH1404216.1"/>
    <property type="molecule type" value="Genomic_DNA"/>
</dbReference>
<name>A0A9P0MUS0_NEZVI</name>
<dbReference type="Proteomes" id="UP001152798">
    <property type="component" value="Chromosome 6"/>
</dbReference>
<dbReference type="PROSITE" id="PS51401">
    <property type="entry name" value="CHORD"/>
    <property type="match status" value="2"/>
</dbReference>
<dbReference type="AlphaFoldDB" id="A0A9P0MUS0"/>
<dbReference type="InterPro" id="IPR008978">
    <property type="entry name" value="HSP20-like_chaperone"/>
</dbReference>
<evidence type="ECO:0000256" key="4">
    <source>
        <dbReference type="SAM" id="MobiDB-lite"/>
    </source>
</evidence>
<evidence type="ECO:0000313" key="7">
    <source>
        <dbReference type="Proteomes" id="UP001152798"/>
    </source>
</evidence>
<protein>
    <recommendedName>
        <fullName evidence="5">CHORD domain-containing protein</fullName>
    </recommendedName>
</protein>
<dbReference type="SUPFAM" id="SSF49764">
    <property type="entry name" value="HSP20-like chaperones"/>
    <property type="match status" value="1"/>
</dbReference>
<dbReference type="GO" id="GO:0046872">
    <property type="term" value="F:metal ion binding"/>
    <property type="evidence" value="ECO:0007669"/>
    <property type="project" value="UniProtKB-KW"/>
</dbReference>
<dbReference type="Gene3D" id="4.10.1130.20">
    <property type="match status" value="2"/>
</dbReference>
<reference evidence="6" key="1">
    <citation type="submission" date="2022-01" db="EMBL/GenBank/DDBJ databases">
        <authorList>
            <person name="King R."/>
        </authorList>
    </citation>
    <scope>NUCLEOTIDE SEQUENCE</scope>
</reference>
<dbReference type="InterPro" id="IPR007051">
    <property type="entry name" value="CHORD_dom"/>
</dbReference>
<sequence length="284" mass="31688">MSELLLCYNSGCGQKFDPSKNTAESCRHHSGHPVFHDAYKGWSCCKKKCTDFTEFLNIKGCTLSFHNNVKPPEPEKPVVDKSLADEVIEVKAPVPIVNRIKRPPFETPLVVLKPVISPALRDAISNLSGCTKDSETNDEDKENSKNIPIGTTCKNNSCKAVYEGIQSVNETCTHHPGYPVFHEGLKFWTCCTKRTTDFETFLAQVGCTSGTHTWFKKKVVDVGNSSVSMTPSKIEIKLRKQGPGTWTKLDIPRSELIDSKPNPLPEDEEEDLESRVESVDLNFI</sequence>
<dbReference type="PANTHER" id="PTHR46983">
    <property type="entry name" value="CYSTEINE AND HISTIDINE-RICH DOMAIN-CONTAINING PROTEIN 1"/>
    <property type="match status" value="1"/>
</dbReference>
<dbReference type="Pfam" id="PF04968">
    <property type="entry name" value="CHORD"/>
    <property type="match status" value="2"/>
</dbReference>
<gene>
    <name evidence="6" type="ORF">NEZAVI_LOCUS12664</name>
</gene>
<feature type="region of interest" description="Disordered" evidence="4">
    <location>
        <begin position="250"/>
        <end position="277"/>
    </location>
</feature>
<proteinExistence type="predicted"/>
<evidence type="ECO:0000259" key="5">
    <source>
        <dbReference type="PROSITE" id="PS51401"/>
    </source>
</evidence>
<evidence type="ECO:0000256" key="3">
    <source>
        <dbReference type="ARBA" id="ARBA00022833"/>
    </source>
</evidence>
<dbReference type="OrthoDB" id="10261079at2759"/>
<feature type="domain" description="CHORD" evidence="5">
    <location>
        <begin position="7"/>
        <end position="66"/>
    </location>
</feature>
<accession>A0A9P0MUS0</accession>
<feature type="domain" description="CHORD" evidence="5">
    <location>
        <begin position="153"/>
        <end position="212"/>
    </location>
</feature>
<keyword evidence="1" id="KW-0479">Metal-binding</keyword>
<organism evidence="6 7">
    <name type="scientific">Nezara viridula</name>
    <name type="common">Southern green stink bug</name>
    <name type="synonym">Cimex viridulus</name>
    <dbReference type="NCBI Taxonomy" id="85310"/>
    <lineage>
        <taxon>Eukaryota</taxon>
        <taxon>Metazoa</taxon>
        <taxon>Ecdysozoa</taxon>
        <taxon>Arthropoda</taxon>
        <taxon>Hexapoda</taxon>
        <taxon>Insecta</taxon>
        <taxon>Pterygota</taxon>
        <taxon>Neoptera</taxon>
        <taxon>Paraneoptera</taxon>
        <taxon>Hemiptera</taxon>
        <taxon>Heteroptera</taxon>
        <taxon>Panheteroptera</taxon>
        <taxon>Pentatomomorpha</taxon>
        <taxon>Pentatomoidea</taxon>
        <taxon>Pentatomidae</taxon>
        <taxon>Pentatominae</taxon>
        <taxon>Nezara</taxon>
    </lineage>
</organism>
<keyword evidence="2" id="KW-0677">Repeat</keyword>
<keyword evidence="3" id="KW-0862">Zinc</keyword>
<evidence type="ECO:0000256" key="2">
    <source>
        <dbReference type="ARBA" id="ARBA00022737"/>
    </source>
</evidence>
<keyword evidence="7" id="KW-1185">Reference proteome</keyword>
<dbReference type="InterPro" id="IPR039790">
    <property type="entry name" value="CHRD1"/>
</dbReference>
<dbReference type="PANTHER" id="PTHR46983:SF3">
    <property type="entry name" value="CHPADIPLOID STATE MAINTENANCE PROTEIN CHPA"/>
    <property type="match status" value="1"/>
</dbReference>